<evidence type="ECO:0000313" key="1">
    <source>
        <dbReference type="EMBL" id="OAD21221.1"/>
    </source>
</evidence>
<dbReference type="AlphaFoldDB" id="A0A176RZJ9"/>
<gene>
    <name evidence="1" type="ORF">THIOM_003017</name>
</gene>
<proteinExistence type="predicted"/>
<protein>
    <submittedName>
        <fullName evidence="1">Uncharacterized protein</fullName>
    </submittedName>
</protein>
<name>A0A176RZJ9_9GAMM</name>
<keyword evidence="2" id="KW-1185">Reference proteome</keyword>
<dbReference type="EMBL" id="LUTY01001786">
    <property type="protein sequence ID" value="OAD21221.1"/>
    <property type="molecule type" value="Genomic_DNA"/>
</dbReference>
<sequence>MSKRISGFNVCPCPKKYAASARAQAVLPTPVGPANNRVATGLFGSFNPALKSITTSQTRSIA</sequence>
<accession>A0A176RZJ9</accession>
<comment type="caution">
    <text evidence="1">The sequence shown here is derived from an EMBL/GenBank/DDBJ whole genome shotgun (WGS) entry which is preliminary data.</text>
</comment>
<organism evidence="1 2">
    <name type="scientific">Candidatus Thiomargarita nelsonii</name>
    <dbReference type="NCBI Taxonomy" id="1003181"/>
    <lineage>
        <taxon>Bacteria</taxon>
        <taxon>Pseudomonadati</taxon>
        <taxon>Pseudomonadota</taxon>
        <taxon>Gammaproteobacteria</taxon>
        <taxon>Thiotrichales</taxon>
        <taxon>Thiotrichaceae</taxon>
        <taxon>Thiomargarita</taxon>
    </lineage>
</organism>
<reference evidence="1 2" key="1">
    <citation type="submission" date="2016-05" db="EMBL/GenBank/DDBJ databases">
        <title>Single-cell genome of chain-forming Candidatus Thiomargarita nelsonii and comparison to other large sulfur-oxidizing bacteria.</title>
        <authorList>
            <person name="Winkel M."/>
            <person name="Salman V."/>
            <person name="Woyke T."/>
            <person name="Schulz-Vogt H."/>
            <person name="Richter M."/>
            <person name="Flood B."/>
            <person name="Bailey J."/>
            <person name="Amann R."/>
            <person name="Mussmann M."/>
        </authorList>
    </citation>
    <scope>NUCLEOTIDE SEQUENCE [LARGE SCALE GENOMIC DNA]</scope>
    <source>
        <strain evidence="1 2">THI036</strain>
    </source>
</reference>
<evidence type="ECO:0000313" key="2">
    <source>
        <dbReference type="Proteomes" id="UP000076962"/>
    </source>
</evidence>
<dbReference type="Proteomes" id="UP000076962">
    <property type="component" value="Unassembled WGS sequence"/>
</dbReference>